<organism evidence="4 5">
    <name type="scientific">Candidatus Roizmanbacteria bacterium CG03_land_8_20_14_0_80_39_12</name>
    <dbReference type="NCBI Taxonomy" id="1974847"/>
    <lineage>
        <taxon>Bacteria</taxon>
        <taxon>Candidatus Roizmaniibacteriota</taxon>
    </lineage>
</organism>
<dbReference type="EMBL" id="PEVA01000149">
    <property type="protein sequence ID" value="PIV08286.1"/>
    <property type="molecule type" value="Genomic_DNA"/>
</dbReference>
<dbReference type="GO" id="GO:0005524">
    <property type="term" value="F:ATP binding"/>
    <property type="evidence" value="ECO:0007669"/>
    <property type="project" value="UniProtKB-KW"/>
</dbReference>
<accession>A0A2M7BS27</accession>
<dbReference type="PANTHER" id="PTHR13504">
    <property type="entry name" value="FIDO DOMAIN-CONTAINING PROTEIN DDB_G0283145"/>
    <property type="match status" value="1"/>
</dbReference>
<dbReference type="PANTHER" id="PTHR13504:SF38">
    <property type="entry name" value="FIDO DOMAIN-CONTAINING PROTEIN"/>
    <property type="match status" value="1"/>
</dbReference>
<dbReference type="Proteomes" id="UP000230119">
    <property type="component" value="Unassembled WGS sequence"/>
</dbReference>
<dbReference type="Gene3D" id="1.10.3290.10">
    <property type="entry name" value="Fido-like domain"/>
    <property type="match status" value="1"/>
</dbReference>
<proteinExistence type="predicted"/>
<dbReference type="SUPFAM" id="SSF140931">
    <property type="entry name" value="Fic-like"/>
    <property type="match status" value="1"/>
</dbReference>
<dbReference type="SUPFAM" id="SSF46785">
    <property type="entry name" value="Winged helix' DNA-binding domain"/>
    <property type="match status" value="1"/>
</dbReference>
<dbReference type="Pfam" id="PF02661">
    <property type="entry name" value="Fic"/>
    <property type="match status" value="1"/>
</dbReference>
<comment type="caution">
    <text evidence="4">The sequence shown here is derived from an EMBL/GenBank/DDBJ whole genome shotgun (WGS) entry which is preliminary data.</text>
</comment>
<dbReference type="InterPro" id="IPR040198">
    <property type="entry name" value="Fido_containing"/>
</dbReference>
<name>A0A2M7BS27_9BACT</name>
<feature type="site" description="Important for autoinhibition of adenylyltransferase activity" evidence="2">
    <location>
        <position position="157"/>
    </location>
</feature>
<dbReference type="InterPro" id="IPR036390">
    <property type="entry name" value="WH_DNA-bd_sf"/>
</dbReference>
<dbReference type="InterPro" id="IPR036597">
    <property type="entry name" value="Fido-like_dom_sf"/>
</dbReference>
<sequence length="356" mass="40975">MNETINSPRQKYLLNLISQHAGIKQIDLLQILSPIYGISRATLLRDLNLLVTQNLIKKSGSAQTILYYPIFTHPLLHPFSVDRYFADSADQRLNVHHRFNFTIFPNLHTIFSPQELHNLQKNTRGLTSIETQLSPYTFKRELERFCVELSWKSSEIEGNTYTLFETETLLTEHRAATGKTEAETQMILNHKNVFDTMLQNRNDFTTLSISSINQLHNLLVTNLNVPTGIRLESVGITGTTYLPLDNEHQIREALEQTIKAINQTQNPWEKALIAITLIPYIQVFSDGNKRTGRMLGNAILLAHNLLPISYRSLDKEVIKKALIIFYEQNTLLPFKQLFIDQIIFANSTYFRTNTMI</sequence>
<keyword evidence="1" id="KW-0067">ATP-binding</keyword>
<reference evidence="5" key="1">
    <citation type="submission" date="2017-09" db="EMBL/GenBank/DDBJ databases">
        <title>Depth-based differentiation of microbial function through sediment-hosted aquifers and enrichment of novel symbionts in the deep terrestrial subsurface.</title>
        <authorList>
            <person name="Probst A.J."/>
            <person name="Ladd B."/>
            <person name="Jarett J.K."/>
            <person name="Geller-Mcgrath D.E."/>
            <person name="Sieber C.M.K."/>
            <person name="Emerson J.B."/>
            <person name="Anantharaman K."/>
            <person name="Thomas B.C."/>
            <person name="Malmstrom R."/>
            <person name="Stieglmeier M."/>
            <person name="Klingl A."/>
            <person name="Woyke T."/>
            <person name="Ryan C.M."/>
            <person name="Banfield J.F."/>
        </authorList>
    </citation>
    <scope>NUCLEOTIDE SEQUENCE [LARGE SCALE GENOMIC DNA]</scope>
</reference>
<evidence type="ECO:0000256" key="1">
    <source>
        <dbReference type="PIRSR" id="PIRSR640198-2"/>
    </source>
</evidence>
<gene>
    <name evidence="4" type="ORF">COS52_03515</name>
</gene>
<feature type="binding site" evidence="1">
    <location>
        <begin position="286"/>
        <end position="293"/>
    </location>
    <ligand>
        <name>ATP</name>
        <dbReference type="ChEBI" id="CHEBI:30616"/>
    </ligand>
</feature>
<evidence type="ECO:0000313" key="5">
    <source>
        <dbReference type="Proteomes" id="UP000230119"/>
    </source>
</evidence>
<keyword evidence="1" id="KW-0547">Nucleotide-binding</keyword>
<dbReference type="InterPro" id="IPR003812">
    <property type="entry name" value="Fido"/>
</dbReference>
<evidence type="ECO:0000313" key="4">
    <source>
        <dbReference type="EMBL" id="PIV08286.1"/>
    </source>
</evidence>
<feature type="domain" description="Fido" evidence="3">
    <location>
        <begin position="207"/>
        <end position="340"/>
    </location>
</feature>
<protein>
    <submittedName>
        <fullName evidence="4">Cell filamentation protein Fic</fullName>
    </submittedName>
</protein>
<evidence type="ECO:0000259" key="3">
    <source>
        <dbReference type="PROSITE" id="PS51459"/>
    </source>
</evidence>
<dbReference type="PROSITE" id="PS51459">
    <property type="entry name" value="FIDO"/>
    <property type="match status" value="1"/>
</dbReference>
<dbReference type="AlphaFoldDB" id="A0A2M7BS27"/>
<evidence type="ECO:0000256" key="2">
    <source>
        <dbReference type="PIRSR" id="PIRSR640198-3"/>
    </source>
</evidence>